<accession>A0AA36J4N6</accession>
<feature type="region of interest" description="Disordered" evidence="4">
    <location>
        <begin position="610"/>
        <end position="633"/>
    </location>
</feature>
<proteinExistence type="inferred from homology"/>
<reference evidence="6" key="1">
    <citation type="submission" date="2023-08" db="EMBL/GenBank/DDBJ databases">
        <authorList>
            <person name="Chen Y."/>
            <person name="Shah S."/>
            <person name="Dougan E. K."/>
            <person name="Thang M."/>
            <person name="Chan C."/>
        </authorList>
    </citation>
    <scope>NUCLEOTIDE SEQUENCE</scope>
</reference>
<dbReference type="Gene3D" id="3.40.50.300">
    <property type="entry name" value="P-loop containing nucleotide triphosphate hydrolases"/>
    <property type="match status" value="1"/>
</dbReference>
<evidence type="ECO:0000259" key="5">
    <source>
        <dbReference type="PROSITE" id="PS50405"/>
    </source>
</evidence>
<evidence type="ECO:0000313" key="7">
    <source>
        <dbReference type="Proteomes" id="UP001178507"/>
    </source>
</evidence>
<dbReference type="InterPro" id="IPR003959">
    <property type="entry name" value="ATPase_AAA_core"/>
</dbReference>
<dbReference type="Gene3D" id="3.40.30.10">
    <property type="entry name" value="Glutaredoxin"/>
    <property type="match status" value="1"/>
</dbReference>
<dbReference type="InterPro" id="IPR027417">
    <property type="entry name" value="P-loop_NTPase"/>
</dbReference>
<keyword evidence="3" id="KW-0067">ATP-binding</keyword>
<dbReference type="SUPFAM" id="SSF52540">
    <property type="entry name" value="P-loop containing nucleoside triphosphate hydrolases"/>
    <property type="match status" value="1"/>
</dbReference>
<dbReference type="InterPro" id="IPR000641">
    <property type="entry name" value="CbxX/CfxQ"/>
</dbReference>
<dbReference type="Pfam" id="PF17866">
    <property type="entry name" value="AAA_lid_6"/>
    <property type="match status" value="1"/>
</dbReference>
<dbReference type="PRINTS" id="PR00819">
    <property type="entry name" value="CBXCFQXSUPER"/>
</dbReference>
<dbReference type="EMBL" id="CAUJNA010003326">
    <property type="protein sequence ID" value="CAJ1399146.1"/>
    <property type="molecule type" value="Genomic_DNA"/>
</dbReference>
<dbReference type="Gene3D" id="1.20.1050.10">
    <property type="match status" value="1"/>
</dbReference>
<sequence length="872" mass="96634">MGYPYLDRPDDELAFPMPGGFDRGKNRMQQWILPDSPHPPASGRYHLFLNYSCGWSGQALLARSLKGLTEVVSISHTLQCPVRPNGWPILQPDPTGNGFTTACEVYNSNNPDYGTKQLTVPILFDKESKKVVSNDPAHILLMLNEAFGDMGNSLDLYPVDKRQEIEEVNSILYPGLNDGVYRCGFAQEDEHYLLAFEGLQAALRFMDQALLRQKFLCGDQLTLADVRAFPHLIRFDLIYRQLMLRASPPPPSLPDAVREYVRRLYEYPEVKVTCDPHLALVGYFAQLGRLRGLTKTIAEDDEMYEQYKYEWLPSKRELELKRKSEGLPEKAEHHLPACTDAMKKQIEDQLAEKAPPSIKPCFPLCGGPVATTEKCMCMVPADQQEQEAEKSYQLKYGTGRTYRRHLEKDFGMAAACSKDASPSGSTWTGLCDKTKARLEVLEGTDNQRVAASRISDALLGACREAKKDLKALEDLAESGLQVISAETWDELVDQVNYGQCADTFTTLESIPERPPAPVYDNLPLMEDSDELRPLLAKLRKLVGLQSVKEAMGQLFGLVKLSNWRDLLGMASLGGQSFHMRFLGNPGTGKTVVARIVGEMMVKMQVVAMPPEQQQKLEEEARNQSKAEGRPKGAPLDIPLVFREAARVDLVAQYLGQTAPKVEKAVSNALGGVLFIDEAYALVRNGKDAFGQEAVDTLIKEMEDKRKNVIVILAGYESEMDSFFDSNPGFKSRVPFTFRFEDYSCTELGQIGNLVLGSQGLTMPAAVTPRLEDLIAFTSGCCNNIADADCHPSRDNGNGRTVRNVIEALQRAMATRVVKSRSTSPELQAMTLEDVTTVAEEQASARLQGPCGTEGLMTTLGEAAKEKAREPSG</sequence>
<dbReference type="InterPro" id="IPR036282">
    <property type="entry name" value="Glutathione-S-Trfase_C_sf"/>
</dbReference>
<dbReference type="SMART" id="SM00382">
    <property type="entry name" value="AAA"/>
    <property type="match status" value="1"/>
</dbReference>
<feature type="compositionally biased region" description="Basic and acidic residues" evidence="4">
    <location>
        <begin position="614"/>
        <end position="630"/>
    </location>
</feature>
<dbReference type="GO" id="GO:0016887">
    <property type="term" value="F:ATP hydrolysis activity"/>
    <property type="evidence" value="ECO:0007669"/>
    <property type="project" value="InterPro"/>
</dbReference>
<dbReference type="Pfam" id="PF00004">
    <property type="entry name" value="AAA"/>
    <property type="match status" value="1"/>
</dbReference>
<keyword evidence="2" id="KW-0547">Nucleotide-binding</keyword>
<name>A0AA36J4N6_9DINO</name>
<organism evidence="6 7">
    <name type="scientific">Effrenium voratum</name>
    <dbReference type="NCBI Taxonomy" id="2562239"/>
    <lineage>
        <taxon>Eukaryota</taxon>
        <taxon>Sar</taxon>
        <taxon>Alveolata</taxon>
        <taxon>Dinophyceae</taxon>
        <taxon>Suessiales</taxon>
        <taxon>Symbiodiniaceae</taxon>
        <taxon>Effrenium</taxon>
    </lineage>
</organism>
<dbReference type="SUPFAM" id="SSF47616">
    <property type="entry name" value="GST C-terminal domain-like"/>
    <property type="match status" value="1"/>
</dbReference>
<dbReference type="InterPro" id="IPR003593">
    <property type="entry name" value="AAA+_ATPase"/>
</dbReference>
<evidence type="ECO:0000256" key="4">
    <source>
        <dbReference type="SAM" id="MobiDB-lite"/>
    </source>
</evidence>
<dbReference type="InterPro" id="IPR010987">
    <property type="entry name" value="Glutathione-S-Trfase_C-like"/>
</dbReference>
<protein>
    <recommendedName>
        <fullName evidence="5">GST C-terminal domain-containing protein</fullName>
    </recommendedName>
</protein>
<comment type="caution">
    <text evidence="6">The sequence shown here is derived from an EMBL/GenBank/DDBJ whole genome shotgun (WGS) entry which is preliminary data.</text>
</comment>
<dbReference type="GO" id="GO:0005524">
    <property type="term" value="F:ATP binding"/>
    <property type="evidence" value="ECO:0007669"/>
    <property type="project" value="UniProtKB-KW"/>
</dbReference>
<gene>
    <name evidence="6" type="ORF">EVOR1521_LOCUS22732</name>
</gene>
<evidence type="ECO:0000256" key="2">
    <source>
        <dbReference type="ARBA" id="ARBA00022741"/>
    </source>
</evidence>
<dbReference type="InterPro" id="IPR041627">
    <property type="entry name" value="AAA_lid_6"/>
</dbReference>
<dbReference type="InterPro" id="IPR050773">
    <property type="entry name" value="CbxX/CfxQ_RuBisCO_ESX"/>
</dbReference>
<evidence type="ECO:0000256" key="1">
    <source>
        <dbReference type="ARBA" id="ARBA00010378"/>
    </source>
</evidence>
<dbReference type="Gene3D" id="1.10.8.60">
    <property type="match status" value="1"/>
</dbReference>
<feature type="domain" description="GST C-terminal" evidence="5">
    <location>
        <begin position="158"/>
        <end position="284"/>
    </location>
</feature>
<dbReference type="Pfam" id="PF13410">
    <property type="entry name" value="GST_C_2"/>
    <property type="match status" value="1"/>
</dbReference>
<evidence type="ECO:0000256" key="3">
    <source>
        <dbReference type="ARBA" id="ARBA00022840"/>
    </source>
</evidence>
<dbReference type="CDD" id="cd00009">
    <property type="entry name" value="AAA"/>
    <property type="match status" value="1"/>
</dbReference>
<dbReference type="Proteomes" id="UP001178507">
    <property type="component" value="Unassembled WGS sequence"/>
</dbReference>
<dbReference type="AlphaFoldDB" id="A0AA36J4N6"/>
<dbReference type="PANTHER" id="PTHR43392:SF2">
    <property type="entry name" value="AAA-TYPE ATPASE FAMILY PROTEIN _ ANKYRIN REPEAT FAMILY PROTEIN"/>
    <property type="match status" value="1"/>
</dbReference>
<comment type="similarity">
    <text evidence="1">Belongs to the CbxX/CfxQ family.</text>
</comment>
<keyword evidence="7" id="KW-1185">Reference proteome</keyword>
<dbReference type="PROSITE" id="PS50405">
    <property type="entry name" value="GST_CTER"/>
    <property type="match status" value="1"/>
</dbReference>
<dbReference type="PANTHER" id="PTHR43392">
    <property type="entry name" value="AAA-TYPE ATPASE FAMILY PROTEIN / ANKYRIN REPEAT FAMILY PROTEIN"/>
    <property type="match status" value="1"/>
</dbReference>
<evidence type="ECO:0000313" key="6">
    <source>
        <dbReference type="EMBL" id="CAJ1399146.1"/>
    </source>
</evidence>